<evidence type="ECO:0000313" key="5">
    <source>
        <dbReference type="Proteomes" id="UP000431401"/>
    </source>
</evidence>
<keyword evidence="5" id="KW-1185">Reference proteome</keyword>
<name>A0A7K0E4E5_9NOCA</name>
<evidence type="ECO:0000259" key="2">
    <source>
        <dbReference type="Pfam" id="PF01548"/>
    </source>
</evidence>
<dbReference type="EMBL" id="WEGI01000046">
    <property type="protein sequence ID" value="MQY32044.1"/>
    <property type="molecule type" value="Genomic_DNA"/>
</dbReference>
<evidence type="ECO:0000259" key="3">
    <source>
        <dbReference type="Pfam" id="PF02371"/>
    </source>
</evidence>
<dbReference type="GO" id="GO:0004803">
    <property type="term" value="F:transposase activity"/>
    <property type="evidence" value="ECO:0007669"/>
    <property type="project" value="InterPro"/>
</dbReference>
<reference evidence="4 5" key="1">
    <citation type="submission" date="2019-10" db="EMBL/GenBank/DDBJ databases">
        <title>Nocardia macrotermitis sp. nov. and Nocardia aurantia sp. nov., isolated from the gut of fungus growing-termite Macrotermes natalensis.</title>
        <authorList>
            <person name="Benndorf R."/>
            <person name="Schwitalla J."/>
            <person name="Martin K."/>
            <person name="De Beer W."/>
            <person name="Kaster A.-K."/>
            <person name="Vollmers J."/>
            <person name="Poulsen M."/>
            <person name="Beemelmanns C."/>
        </authorList>
    </citation>
    <scope>NUCLEOTIDE SEQUENCE [LARGE SCALE GENOMIC DNA]</scope>
    <source>
        <strain evidence="4 5">RB56</strain>
    </source>
</reference>
<dbReference type="GO" id="GO:0006313">
    <property type="term" value="P:DNA transposition"/>
    <property type="evidence" value="ECO:0007669"/>
    <property type="project" value="InterPro"/>
</dbReference>
<evidence type="ECO:0008006" key="6">
    <source>
        <dbReference type="Google" id="ProtNLM"/>
    </source>
</evidence>
<sequence>MTVVIGVDPHKSTHTAAALDAGTHKVLETIRIDATVPEYRRLLLWAKRFPERGWAVENAWGLGRHLAQWLIAHGEKVTDVPSTATARVRELSRGGRRKNDNIDAAAAASVAALHGDAMPVEAEGASTVLRMLDERRTNLTRQRTRTVNQLHAVMRELLPGGVSTDLTAGQAADTLRRVRPSSPVEHARKDLARDLVADVRALDARLKANQQRMQDTVAESGSCLLDVVGVGPVVAARLLGRTGRASRFRTAGAFAVHTGTAPIEIASAGKSRHRLSRHGDRQLNNALHTIALTQMRMSGTRGRVYYDGKVSEGKSHKEAMRCLKRRLCDHVWRIMIADERRLSPEAGSGGHPGATTKSCAADPTPSIGTSDKSLPEPATAKTTATTSPAA</sequence>
<protein>
    <recommendedName>
        <fullName evidence="6">IS110 family transposase</fullName>
    </recommendedName>
</protein>
<dbReference type="GO" id="GO:0003677">
    <property type="term" value="F:DNA binding"/>
    <property type="evidence" value="ECO:0007669"/>
    <property type="project" value="InterPro"/>
</dbReference>
<dbReference type="Pfam" id="PF01548">
    <property type="entry name" value="DEDD_Tnp_IS110"/>
    <property type="match status" value="1"/>
</dbReference>
<dbReference type="InterPro" id="IPR003346">
    <property type="entry name" value="Transposase_20"/>
</dbReference>
<evidence type="ECO:0000313" key="4">
    <source>
        <dbReference type="EMBL" id="MQY32044.1"/>
    </source>
</evidence>
<feature type="region of interest" description="Disordered" evidence="1">
    <location>
        <begin position="343"/>
        <end position="390"/>
    </location>
</feature>
<dbReference type="Proteomes" id="UP000431401">
    <property type="component" value="Unassembled WGS sequence"/>
</dbReference>
<dbReference type="PANTHER" id="PTHR33055:SF16">
    <property type="entry name" value="TRANSPOSASE FOR INSERTION SEQUENCE ELEMENT IS1547"/>
    <property type="match status" value="1"/>
</dbReference>
<feature type="domain" description="Transposase IS116/IS110/IS902 C-terminal" evidence="3">
    <location>
        <begin position="223"/>
        <end position="306"/>
    </location>
</feature>
<organism evidence="4 5">
    <name type="scientific">Nocardia aurantia</name>
    <dbReference type="NCBI Taxonomy" id="2585199"/>
    <lineage>
        <taxon>Bacteria</taxon>
        <taxon>Bacillati</taxon>
        <taxon>Actinomycetota</taxon>
        <taxon>Actinomycetes</taxon>
        <taxon>Mycobacteriales</taxon>
        <taxon>Nocardiaceae</taxon>
        <taxon>Nocardia</taxon>
    </lineage>
</organism>
<dbReference type="InterPro" id="IPR047650">
    <property type="entry name" value="Transpos_IS110"/>
</dbReference>
<proteinExistence type="predicted"/>
<dbReference type="AlphaFoldDB" id="A0A7K0E4E5"/>
<evidence type="ECO:0000256" key="1">
    <source>
        <dbReference type="SAM" id="MobiDB-lite"/>
    </source>
</evidence>
<dbReference type="Pfam" id="PF02371">
    <property type="entry name" value="Transposase_20"/>
    <property type="match status" value="1"/>
</dbReference>
<accession>A0A7K0E4E5</accession>
<feature type="domain" description="Transposase IS110-like N-terminal" evidence="2">
    <location>
        <begin position="5"/>
        <end position="159"/>
    </location>
</feature>
<gene>
    <name evidence="4" type="ORF">NRB56_76610</name>
</gene>
<dbReference type="OrthoDB" id="4337860at2"/>
<comment type="caution">
    <text evidence="4">The sequence shown here is derived from an EMBL/GenBank/DDBJ whole genome shotgun (WGS) entry which is preliminary data.</text>
</comment>
<feature type="compositionally biased region" description="Low complexity" evidence="1">
    <location>
        <begin position="378"/>
        <end position="390"/>
    </location>
</feature>
<dbReference type="InterPro" id="IPR002525">
    <property type="entry name" value="Transp_IS110-like_N"/>
</dbReference>
<dbReference type="NCBIfam" id="NF033542">
    <property type="entry name" value="transpos_IS110"/>
    <property type="match status" value="1"/>
</dbReference>
<dbReference type="PANTHER" id="PTHR33055">
    <property type="entry name" value="TRANSPOSASE FOR INSERTION SEQUENCE ELEMENT IS1111A"/>
    <property type="match status" value="1"/>
</dbReference>